<reference evidence="1 3" key="4">
    <citation type="journal article" date="2002" name="Genome Biol.">
        <title>The transposable elements of the Drosophila melanogaster euchromatin: a genomics perspective.</title>
        <authorList>
            <person name="Kaminker J.S."/>
            <person name="Bergman C.M."/>
            <person name="Kronmiller B."/>
            <person name="Carlson J."/>
            <person name="Svirskas R."/>
            <person name="Patel S."/>
            <person name="Frise E."/>
            <person name="Wheeler D.A."/>
            <person name="Lewis S.E."/>
            <person name="Rubin G.M."/>
            <person name="Ashburner M."/>
            <person name="Celniker S.E."/>
        </authorList>
    </citation>
    <scope>NUCLEOTIDE SEQUENCE [LARGE SCALE GENOMIC DNA]</scope>
    <source>
        <strain evidence="3">Berkeley</strain>
    </source>
</reference>
<keyword evidence="3" id="KW-1185">Reference proteome</keyword>
<reference evidence="1 3" key="11">
    <citation type="journal article" date="2015" name="Genome Res.">
        <title>The Release 6 reference sequence of the Drosophila melanogaster genome.</title>
        <authorList>
            <person name="Hoskins R.A."/>
            <person name="Carlson J.W."/>
            <person name="Wan K.H."/>
            <person name="Park S."/>
            <person name="Mendez I."/>
            <person name="Galle S.E."/>
            <person name="Booth B.W."/>
            <person name="Pfeiffer B.D."/>
            <person name="George R.A."/>
            <person name="Svirskas R."/>
            <person name="Krzywinski M."/>
            <person name="Schein J."/>
            <person name="Accardo M.C."/>
            <person name="Damia E."/>
            <person name="Messina G."/>
            <person name="Mendez-Lago M."/>
            <person name="de Pablos B."/>
            <person name="Demakova O.V."/>
            <person name="Andreyeva E.N."/>
            <person name="Boldyreva L.V."/>
            <person name="Marra M."/>
            <person name="Carvalho A.B."/>
            <person name="Dimitri P."/>
            <person name="Villasante A."/>
            <person name="Zhimulev I.F."/>
            <person name="Rubin G.M."/>
            <person name="Karpen G.H."/>
            <person name="Celniker S.E."/>
        </authorList>
    </citation>
    <scope>NUCLEOTIDE SEQUENCE [LARGE SCALE GENOMIC DNA]</scope>
    <source>
        <strain evidence="3">Berkeley</strain>
    </source>
</reference>
<dbReference type="VEuPathDB" id="VectorBase:FBgn0265535"/>
<evidence type="ECO:0000313" key="3">
    <source>
        <dbReference type="Proteomes" id="UP000000803"/>
    </source>
</evidence>
<proteinExistence type="predicted"/>
<protein>
    <submittedName>
        <fullName evidence="1">Uncharacterized protein</fullName>
    </submittedName>
</protein>
<reference evidence="1 3" key="2">
    <citation type="journal article" date="2002" name="Genome Biol.">
        <title>Finishing a whole-genome shotgun: release 3 of the Drosophila melanogaster euchromatic genome sequence.</title>
        <authorList>
            <person name="Celniker S.E."/>
            <person name="Wheeler D.A."/>
            <person name="Kronmiller B."/>
            <person name="Carlson J.W."/>
            <person name="Halpern A."/>
            <person name="Patel S."/>
            <person name="Adams M."/>
            <person name="Champe M."/>
            <person name="Dugan S.P."/>
            <person name="Frise E."/>
            <person name="Hodgson A."/>
            <person name="George R.A."/>
            <person name="Hoskins R.A."/>
            <person name="Laverty T."/>
            <person name="Muzny D.M."/>
            <person name="Nelson C.R."/>
            <person name="Pacleb J.M."/>
            <person name="Park S."/>
            <person name="Pfeiffer B.D."/>
            <person name="Richards S."/>
            <person name="Sodergren E.J."/>
            <person name="Svirskas R."/>
            <person name="Tabor P.E."/>
            <person name="Wan K."/>
            <person name="Stapleton M."/>
            <person name="Sutton G.G."/>
            <person name="Venter C."/>
            <person name="Weinstock G."/>
            <person name="Scherer S.E."/>
            <person name="Myers E.W."/>
            <person name="Gibbs R.A."/>
            <person name="Rubin G.M."/>
        </authorList>
    </citation>
    <scope>NUCLEOTIDE SEQUENCE [LARGE SCALE GENOMIC DNA]</scope>
    <source>
        <strain evidence="3">Berkeley</strain>
    </source>
</reference>
<dbReference type="Bgee" id="FBgn0265535">
    <property type="expression patterns" value="Expressed in mid-late elongation-stage spermatid (Drosophila) in testis and 14 other cell types or tissues"/>
</dbReference>
<dbReference type="FlyBase" id="FBgn0265535">
    <property type="gene designation" value="CG44385"/>
</dbReference>
<dbReference type="HOGENOM" id="CLU_998425_0_0_1"/>
<name>X2JB72_DROME</name>
<reference evidence="1 3" key="7">
    <citation type="journal article" date="2007" name="Science">
        <title>The Release 5.1 annotation of Drosophila melanogaster heterochromatin.</title>
        <authorList>
            <person name="Smith C.D."/>
            <person name="Shu S."/>
            <person name="Mungall C.J."/>
            <person name="Karpen G.H."/>
        </authorList>
    </citation>
    <scope>NUCLEOTIDE SEQUENCE [LARGE SCALE GENOMIC DNA]</scope>
    <source>
        <strain evidence="3">Berkeley</strain>
    </source>
</reference>
<dbReference type="BioGRID-ORCS" id="19834720">
    <property type="hits" value="0 hits in 1 CRISPR screen"/>
</dbReference>
<dbReference type="InParanoid" id="X2JB72"/>
<reference evidence="1 3" key="6">
    <citation type="journal article" date="2005" name="PLoS Comput. Biol.">
        <title>Combined evidence annotation of transposable elements in genome sequences.</title>
        <authorList>
            <person name="Quesneville H."/>
            <person name="Bergman C.M."/>
            <person name="Andrieu O."/>
            <person name="Autard D."/>
            <person name="Nouaud D."/>
            <person name="Ashburner M."/>
            <person name="Anxolabehere D."/>
        </authorList>
    </citation>
    <scope>NUCLEOTIDE SEQUENCE [LARGE SCALE GENOMIC DNA]</scope>
    <source>
        <strain evidence="3">Berkeley</strain>
    </source>
</reference>
<sequence length="279" mass="31520">MLQLGKDKAKARARDSHTPNVAVYTNVQTLRSVYSMVSQAAGRKAAAAAATSIPMAQVKDHEEPSRVWNCNKPKKKEYKTYNVYSKQADKLSGEEGSKMGIRQWVHPPYPVHRERKKRDGPGNYESFYVPYEQDDGIIVKDNPWTETKELAVNLRSRSFKRLPTAGERYALNITKMASLIEKVKSHPNHDGVSKAARQMCPLLPPPPQFAEDPIDSGRRFALLRSRTELCFSILDCDDLLYKYACHLPFVRDPLQPDAVRPKMKRLSCSIGGNSCTILN</sequence>
<dbReference type="GeneID" id="19834720"/>
<reference evidence="1 3" key="3">
    <citation type="journal article" date="2002" name="Genome Biol.">
        <title>Annotation of the Drosophila melanogaster euchromatic genome: a systematic review.</title>
        <authorList>
            <person name="Misra S."/>
            <person name="Crosby M.A."/>
            <person name="Mungall C.J."/>
            <person name="Matthews B.B."/>
            <person name="Campbell K.S."/>
            <person name="Hradecky P."/>
            <person name="Huang Y."/>
            <person name="Kaminker J.S."/>
            <person name="Millburn G.H."/>
            <person name="Prochnik S.E."/>
            <person name="Smith C.D."/>
            <person name="Tupy J.L."/>
            <person name="Whitfied E.J."/>
            <person name="Bayraktaroglu L."/>
            <person name="Berman B.P."/>
            <person name="Bettencourt B.R."/>
            <person name="Celniker S.E."/>
            <person name="de Grey A.D."/>
            <person name="Drysdale R.A."/>
            <person name="Harris N.L."/>
            <person name="Richter J."/>
            <person name="Russo S."/>
            <person name="Schroeder A.J."/>
            <person name="Shu S.Q."/>
            <person name="Stapleton M."/>
            <person name="Yamada C."/>
            <person name="Ashburner M."/>
            <person name="Gelbart W.M."/>
            <person name="Rubin G.M."/>
            <person name="Lewis S.E."/>
        </authorList>
    </citation>
    <scope>GENOME REANNOTATION</scope>
    <source>
        <strain evidence="3">Berkeley</strain>
    </source>
</reference>
<dbReference type="AGR" id="FB:FBgn0265535"/>
<accession>X2JB72</accession>
<dbReference type="KEGG" id="dme:Dmel_CG44385"/>
<dbReference type="Proteomes" id="UP000000803">
    <property type="component" value="Chromosome X"/>
</dbReference>
<dbReference type="OMA" id="PNIARYT"/>
<dbReference type="AlphaFoldDB" id="X2JB72"/>
<evidence type="ECO:0000313" key="2">
    <source>
        <dbReference type="FlyBase" id="FBgn0265535"/>
    </source>
</evidence>
<dbReference type="OrthoDB" id="7865264at2759"/>
<evidence type="ECO:0000313" key="1">
    <source>
        <dbReference type="EMBL" id="AHN59580.1"/>
    </source>
</evidence>
<reference evidence="1 3" key="5">
    <citation type="journal article" date="2002" name="Genome Biol.">
        <title>Heterochromatic sequences in a Drosophila whole-genome shotgun assembly.</title>
        <authorList>
            <person name="Hoskins R.A."/>
            <person name="Smith C.D."/>
            <person name="Carlson J.W."/>
            <person name="Carvalho A.B."/>
            <person name="Halpern A."/>
            <person name="Kaminker J.S."/>
            <person name="Kennedy C."/>
            <person name="Mungall C.J."/>
            <person name="Sullivan B.A."/>
            <person name="Sutton G.G."/>
            <person name="Yasuhara J.C."/>
            <person name="Wakimoto B.T."/>
            <person name="Myers E.W."/>
            <person name="Celniker S.E."/>
            <person name="Rubin G.M."/>
            <person name="Karpen G.H."/>
        </authorList>
    </citation>
    <scope>NUCLEOTIDE SEQUENCE [LARGE SCALE GENOMIC DNA]</scope>
    <source>
        <strain evidence="3">Berkeley</strain>
    </source>
</reference>
<dbReference type="RefSeq" id="NP_001285110.1">
    <property type="nucleotide sequence ID" value="NM_001298181.1"/>
</dbReference>
<organism evidence="1 3">
    <name type="scientific">Drosophila melanogaster</name>
    <name type="common">Fruit fly</name>
    <dbReference type="NCBI Taxonomy" id="7227"/>
    <lineage>
        <taxon>Eukaryota</taxon>
        <taxon>Metazoa</taxon>
        <taxon>Ecdysozoa</taxon>
        <taxon>Arthropoda</taxon>
        <taxon>Hexapoda</taxon>
        <taxon>Insecta</taxon>
        <taxon>Pterygota</taxon>
        <taxon>Neoptera</taxon>
        <taxon>Endopterygota</taxon>
        <taxon>Diptera</taxon>
        <taxon>Brachycera</taxon>
        <taxon>Muscomorpha</taxon>
        <taxon>Ephydroidea</taxon>
        <taxon>Drosophilidae</taxon>
        <taxon>Drosophila</taxon>
        <taxon>Sophophora</taxon>
    </lineage>
</organism>
<reference evidence="1 3" key="1">
    <citation type="journal article" date="2000" name="Science">
        <title>The genome sequence of Drosophila melanogaster.</title>
        <authorList>
            <person name="Adams M.D."/>
            <person name="Celniker S.E."/>
            <person name="Holt R.A."/>
            <person name="Evans C.A."/>
            <person name="Gocayne J.D."/>
            <person name="Amanatides P.G."/>
            <person name="Scherer S.E."/>
            <person name="Li P.W."/>
            <person name="Hoskins R.A."/>
            <person name="Galle R.F."/>
            <person name="George R.A."/>
            <person name="Lewis S.E."/>
            <person name="Richards S."/>
            <person name="Ashburner M."/>
            <person name="Henderson S.N."/>
            <person name="Sutton G.G."/>
            <person name="Wortman J.R."/>
            <person name="Yandell M.D."/>
            <person name="Zhang Q."/>
            <person name="Chen L.X."/>
            <person name="Brandon R.C."/>
            <person name="Rogers Y.H."/>
            <person name="Blazej R.G."/>
            <person name="Champe M."/>
            <person name="Pfeiffer B.D."/>
            <person name="Wan K.H."/>
            <person name="Doyle C."/>
            <person name="Baxter E.G."/>
            <person name="Helt G."/>
            <person name="Nelson C.R."/>
            <person name="Gabor G.L."/>
            <person name="Abril J.F."/>
            <person name="Agbayani A."/>
            <person name="An H.J."/>
            <person name="Andrews-Pfannkoch C."/>
            <person name="Baldwin D."/>
            <person name="Ballew R.M."/>
            <person name="Basu A."/>
            <person name="Baxendale J."/>
            <person name="Bayraktaroglu L."/>
            <person name="Beasley E.M."/>
            <person name="Beeson K.Y."/>
            <person name="Benos P.V."/>
            <person name="Berman B.P."/>
            <person name="Bhandari D."/>
            <person name="Bolshakov S."/>
            <person name="Borkova D."/>
            <person name="Botchan M.R."/>
            <person name="Bouck J."/>
            <person name="Brokstein P."/>
            <person name="Brottier P."/>
            <person name="Burtis K.C."/>
            <person name="Busam D.A."/>
            <person name="Butler H."/>
            <person name="Cadieu E."/>
            <person name="Center A."/>
            <person name="Chandra I."/>
            <person name="Cherry J.M."/>
            <person name="Cawley S."/>
            <person name="Dahlke C."/>
            <person name="Davenport L.B."/>
            <person name="Davies P."/>
            <person name="de Pablos B."/>
            <person name="Delcher A."/>
            <person name="Deng Z."/>
            <person name="Mays A.D."/>
            <person name="Dew I."/>
            <person name="Dietz S.M."/>
            <person name="Dodson K."/>
            <person name="Doup L.E."/>
            <person name="Downes M."/>
            <person name="Dugan-Rocha S."/>
            <person name="Dunkov B.C."/>
            <person name="Dunn P."/>
            <person name="Durbin K.J."/>
            <person name="Evangelista C.C."/>
            <person name="Ferraz C."/>
            <person name="Ferriera S."/>
            <person name="Fleischmann W."/>
            <person name="Fosler C."/>
            <person name="Gabrielian A.E."/>
            <person name="Garg N.S."/>
            <person name="Gelbart W.M."/>
            <person name="Glasser K."/>
            <person name="Glodek A."/>
            <person name="Gong F."/>
            <person name="Gorrell J.H."/>
            <person name="Gu Z."/>
            <person name="Guan P."/>
            <person name="Harris M."/>
            <person name="Harris N.L."/>
            <person name="Harvey D."/>
            <person name="Heiman T.J."/>
            <person name="Hernandez J.R."/>
            <person name="Houck J."/>
            <person name="Hostin D."/>
            <person name="Houston K.A."/>
            <person name="Howland T.J."/>
            <person name="Wei M.H."/>
            <person name="Ibegwam C."/>
            <person name="Jalali M."/>
            <person name="Kalush F."/>
            <person name="Karpen G.H."/>
            <person name="Ke Z."/>
            <person name="Kennison J.A."/>
            <person name="Ketchum K.A."/>
            <person name="Kimmel B.E."/>
            <person name="Kodira C.D."/>
            <person name="Kraft C."/>
            <person name="Kravitz S."/>
            <person name="Kulp D."/>
            <person name="Lai Z."/>
            <person name="Lasko P."/>
            <person name="Lei Y."/>
            <person name="Levitsky A.A."/>
            <person name="Li J."/>
            <person name="Li Z."/>
            <person name="Liang Y."/>
            <person name="Lin X."/>
            <person name="Liu X."/>
            <person name="Mattei B."/>
            <person name="McIntosh T.C."/>
            <person name="McLeod M.P."/>
            <person name="McPherson D."/>
            <person name="Merkulov G."/>
            <person name="Milshina N.V."/>
            <person name="Mobarry C."/>
            <person name="Morris J."/>
            <person name="Moshrefi A."/>
            <person name="Mount S.M."/>
            <person name="Moy M."/>
            <person name="Murphy B."/>
            <person name="Murphy L."/>
            <person name="Muzny D.M."/>
            <person name="Nelson D.L."/>
            <person name="Nelson D.R."/>
            <person name="Nelson K.A."/>
            <person name="Nixon K."/>
            <person name="Nusskern D.R."/>
            <person name="Pacleb J.M."/>
            <person name="Palazzolo M."/>
            <person name="Pittman G.S."/>
            <person name="Pan S."/>
            <person name="Pollard J."/>
            <person name="Puri V."/>
            <person name="Reese M.G."/>
            <person name="Reinert K."/>
            <person name="Remington K."/>
            <person name="Saunders R.D."/>
            <person name="Scheeler F."/>
            <person name="Shen H."/>
            <person name="Shue B.C."/>
            <person name="Siden-Kiamos I."/>
            <person name="Simpson M."/>
            <person name="Skupski M.P."/>
            <person name="Smith T."/>
            <person name="Spier E."/>
            <person name="Spradling A.C."/>
            <person name="Stapleton M."/>
            <person name="Strong R."/>
            <person name="Sun E."/>
            <person name="Svirskas R."/>
            <person name="Tector C."/>
            <person name="Turner R."/>
            <person name="Venter E."/>
            <person name="Wang A.H."/>
            <person name="Wang X."/>
            <person name="Wang Z.Y."/>
            <person name="Wassarman D.A."/>
            <person name="Weinstock G.M."/>
            <person name="Weissenbach J."/>
            <person name="Williams S.M."/>
            <person name="WoodageT"/>
            <person name="Worley K.C."/>
            <person name="Wu D."/>
            <person name="Yang S."/>
            <person name="Yao Q.A."/>
            <person name="Ye J."/>
            <person name="Yeh R.F."/>
            <person name="Zaveri J.S."/>
            <person name="Zhan M."/>
            <person name="Zhang G."/>
            <person name="Zhao Q."/>
            <person name="Zheng L."/>
            <person name="Zheng X.H."/>
            <person name="Zhong F.N."/>
            <person name="Zhong W."/>
            <person name="Zhou X."/>
            <person name="Zhu S."/>
            <person name="Zhu X."/>
            <person name="Smith H.O."/>
            <person name="Gibbs R.A."/>
            <person name="Myers E.W."/>
            <person name="Rubin G.M."/>
            <person name="Venter J.C."/>
        </authorList>
    </citation>
    <scope>NUCLEOTIDE SEQUENCE [LARGE SCALE GENOMIC DNA]</scope>
    <source>
        <strain evidence="3">Berkeley</strain>
    </source>
</reference>
<reference evidence="1 3" key="10">
    <citation type="journal article" date="2015" name="G3 (Bethesda)">
        <title>Gene Model Annotations for Drosophila melanogaster: The Rule-Benders.</title>
        <authorList>
            <consortium name="FlyBase Consortium"/>
            <person name="Crosby M.A."/>
            <person name="Gramates L.S."/>
            <person name="Dos Santos G."/>
            <person name="Matthews B.B."/>
            <person name="St Pierre S.E."/>
            <person name="Zhou P."/>
            <person name="Schroeder A.J."/>
            <person name="Falls K."/>
            <person name="Emmert D.B."/>
            <person name="Russo S.M."/>
            <person name="Gelbart W.M."/>
            <person name="null"/>
        </authorList>
    </citation>
    <scope>NUCLEOTIDE SEQUENCE [LARGE SCALE GENOMIC DNA]</scope>
    <source>
        <strain evidence="3">Berkeley</strain>
    </source>
</reference>
<dbReference type="EMBL" id="AE014298">
    <property type="protein sequence ID" value="AHN59580.1"/>
    <property type="molecule type" value="Genomic_DNA"/>
</dbReference>
<reference evidence="1 3" key="8">
    <citation type="journal article" date="2007" name="Science">
        <title>Sequence finishing and mapping of Drosophila melanogaster heterochromatin.</title>
        <authorList>
            <person name="Hoskins R.A."/>
            <person name="Carlson J.W."/>
            <person name="Kennedy C."/>
            <person name="Acevedo D."/>
            <person name="Evans-Holm M."/>
            <person name="Frise E."/>
            <person name="Wan K.H."/>
            <person name="Park S."/>
            <person name="Mendez-Lago M."/>
            <person name="Rossi F."/>
            <person name="Villasante A."/>
            <person name="Dimitri P."/>
            <person name="Karpen G.H."/>
            <person name="Celniker S.E."/>
        </authorList>
    </citation>
    <scope>NUCLEOTIDE SEQUENCE [LARGE SCALE GENOMIC DNA]</scope>
    <source>
        <strain evidence="3">Berkeley</strain>
    </source>
</reference>
<gene>
    <name evidence="1" type="primary">Dmel\CG44385</name>
    <name evidence="1" type="synonym">FBgn0265535</name>
    <name evidence="1 2" type="ORF">CG44385</name>
    <name evidence="1" type="ORF">Dmel_CG44385</name>
</gene>
<reference evidence="1 3" key="9">
    <citation type="journal article" date="2015" name="G3 (Bethesda)">
        <title>Gene Model Annotations for Drosophila melanogaster: Impact of High-Throughput Data.</title>
        <authorList>
            <consortium name="FlyBase Consortium"/>
            <person name="Matthews B.B."/>
            <person name="Dos Santos G."/>
            <person name="Crosby M.A."/>
            <person name="Emmert D.B."/>
            <person name="St Pierre S.E."/>
            <person name="Gramates L.S."/>
            <person name="Zhou P."/>
            <person name="Schroeder A.J."/>
            <person name="Falls K."/>
            <person name="Strelets V."/>
            <person name="Russo S.M."/>
            <person name="Gelbart W.M."/>
            <person name="null"/>
        </authorList>
    </citation>
    <scope>NUCLEOTIDE SEQUENCE [LARGE SCALE GENOMIC DNA]</scope>
    <source>
        <strain evidence="3">Berkeley</strain>
    </source>
</reference>